<dbReference type="InterPro" id="IPR006008">
    <property type="entry name" value="YciB"/>
</dbReference>
<evidence type="ECO:0000256" key="1">
    <source>
        <dbReference type="SAM" id="Phobius"/>
    </source>
</evidence>
<sequence length="204" mass="22039">MSSIQQPVPQPGGDFNQFKKQSPAIAVDIGLGLLFFVVGKLSDLRTAALVTAAVGLALLPIQWAINRWASKRVDLLGGLALFGVFIMLLGAGFSWYFESEFAVQLKSTVIGSIGALCFGVDALFGGRWLGQRMRVYLMDERINLRRLSAGMAAVGAVMAGVNLLVALSLSKDGWLNYTTWGDIVLAIVLTQLVLRWAAKPTLPR</sequence>
<reference evidence="2 3" key="1">
    <citation type="submission" date="2024-08" db="EMBL/GenBank/DDBJ databases">
        <authorList>
            <person name="Lu H."/>
        </authorList>
    </citation>
    <scope>NUCLEOTIDE SEQUENCE [LARGE SCALE GENOMIC DNA]</scope>
    <source>
        <strain evidence="2 3">BYS180W</strain>
    </source>
</reference>
<feature type="transmembrane region" description="Helical" evidence="1">
    <location>
        <begin position="75"/>
        <end position="97"/>
    </location>
</feature>
<dbReference type="EMBL" id="JBIGHZ010000005">
    <property type="protein sequence ID" value="MFG6449289.1"/>
    <property type="molecule type" value="Genomic_DNA"/>
</dbReference>
<feature type="transmembrane region" description="Helical" evidence="1">
    <location>
        <begin position="179"/>
        <end position="198"/>
    </location>
</feature>
<evidence type="ECO:0000313" key="3">
    <source>
        <dbReference type="Proteomes" id="UP001606099"/>
    </source>
</evidence>
<feature type="transmembrane region" description="Helical" evidence="1">
    <location>
        <begin position="44"/>
        <end position="63"/>
    </location>
</feature>
<feature type="transmembrane region" description="Helical" evidence="1">
    <location>
        <begin position="109"/>
        <end position="126"/>
    </location>
</feature>
<dbReference type="RefSeq" id="WP_394462329.1">
    <property type="nucleotide sequence ID" value="NZ_JBIGHZ010000005.1"/>
</dbReference>
<evidence type="ECO:0000313" key="2">
    <source>
        <dbReference type="EMBL" id="MFG6449289.1"/>
    </source>
</evidence>
<dbReference type="Pfam" id="PF04279">
    <property type="entry name" value="IspA"/>
    <property type="match status" value="1"/>
</dbReference>
<organism evidence="2 3">
    <name type="scientific">Roseateles rivi</name>
    <dbReference type="NCBI Taxonomy" id="3299028"/>
    <lineage>
        <taxon>Bacteria</taxon>
        <taxon>Pseudomonadati</taxon>
        <taxon>Pseudomonadota</taxon>
        <taxon>Betaproteobacteria</taxon>
        <taxon>Burkholderiales</taxon>
        <taxon>Sphaerotilaceae</taxon>
        <taxon>Roseateles</taxon>
    </lineage>
</organism>
<protein>
    <submittedName>
        <fullName evidence="2">Septation protein IspZ</fullName>
    </submittedName>
</protein>
<dbReference type="Proteomes" id="UP001606099">
    <property type="component" value="Unassembled WGS sequence"/>
</dbReference>
<proteinExistence type="predicted"/>
<gene>
    <name evidence="2" type="ORF">ACG0Z6_13755</name>
</gene>
<keyword evidence="1" id="KW-0472">Membrane</keyword>
<comment type="caution">
    <text evidence="2">The sequence shown here is derived from an EMBL/GenBank/DDBJ whole genome shotgun (WGS) entry which is preliminary data.</text>
</comment>
<name>A0ABW7FY97_9BURK</name>
<keyword evidence="1" id="KW-1133">Transmembrane helix</keyword>
<keyword evidence="1" id="KW-0812">Transmembrane</keyword>
<feature type="transmembrane region" description="Helical" evidence="1">
    <location>
        <begin position="147"/>
        <end position="167"/>
    </location>
</feature>
<accession>A0ABW7FY97</accession>
<keyword evidence="3" id="KW-1185">Reference proteome</keyword>